<feature type="compositionally biased region" description="Basic and acidic residues" evidence="1">
    <location>
        <begin position="560"/>
        <end position="581"/>
    </location>
</feature>
<evidence type="ECO:0000259" key="3">
    <source>
        <dbReference type="Pfam" id="PF01970"/>
    </source>
</evidence>
<feature type="transmembrane region" description="Helical" evidence="2">
    <location>
        <begin position="360"/>
        <end position="379"/>
    </location>
</feature>
<reference evidence="4 5" key="1">
    <citation type="submission" date="2018-12" db="EMBL/GenBank/DDBJ databases">
        <title>Complete genome sequence of Flaviflexus sp. H23T48.</title>
        <authorList>
            <person name="Bae J.-W."/>
            <person name="Lee J.-Y."/>
        </authorList>
    </citation>
    <scope>NUCLEOTIDE SEQUENCE [LARGE SCALE GENOMIC DNA]</scope>
    <source>
        <strain evidence="4 5">H23T48</strain>
    </source>
</reference>
<feature type="transmembrane region" description="Helical" evidence="2">
    <location>
        <begin position="466"/>
        <end position="488"/>
    </location>
</feature>
<feature type="domain" description="DUF112" evidence="3">
    <location>
        <begin position="20"/>
        <end position="440"/>
    </location>
</feature>
<evidence type="ECO:0000313" key="5">
    <source>
        <dbReference type="Proteomes" id="UP000280344"/>
    </source>
</evidence>
<keyword evidence="2" id="KW-1133">Transmembrane helix</keyword>
<dbReference type="InterPro" id="IPR002823">
    <property type="entry name" value="DUF112_TM"/>
</dbReference>
<keyword evidence="2" id="KW-0812">Transmembrane</keyword>
<dbReference type="Proteomes" id="UP000280344">
    <property type="component" value="Chromosome"/>
</dbReference>
<dbReference type="PANTHER" id="PTHR35342">
    <property type="entry name" value="TRICARBOXYLIC TRANSPORT PROTEIN"/>
    <property type="match status" value="1"/>
</dbReference>
<dbReference type="OrthoDB" id="9781349at2"/>
<organism evidence="4 5">
    <name type="scientific">Flaviflexus ciconiae</name>
    <dbReference type="NCBI Taxonomy" id="2496867"/>
    <lineage>
        <taxon>Bacteria</taxon>
        <taxon>Bacillati</taxon>
        <taxon>Actinomycetota</taxon>
        <taxon>Actinomycetes</taxon>
        <taxon>Actinomycetales</taxon>
        <taxon>Actinomycetaceae</taxon>
        <taxon>Flaviflexus</taxon>
    </lineage>
</organism>
<gene>
    <name evidence="4" type="ORF">EJ997_07760</name>
</gene>
<evidence type="ECO:0000256" key="1">
    <source>
        <dbReference type="SAM" id="MobiDB-lite"/>
    </source>
</evidence>
<dbReference type="EMBL" id="CP034593">
    <property type="protein sequence ID" value="AZQ78202.1"/>
    <property type="molecule type" value="Genomic_DNA"/>
</dbReference>
<protein>
    <submittedName>
        <fullName evidence="4">C4-dicarboxylate ABC transporter permease</fullName>
    </submittedName>
</protein>
<feature type="transmembrane region" description="Helical" evidence="2">
    <location>
        <begin position="415"/>
        <end position="445"/>
    </location>
</feature>
<feature type="transmembrane region" description="Helical" evidence="2">
    <location>
        <begin position="20"/>
        <end position="53"/>
    </location>
</feature>
<feature type="transmembrane region" description="Helical" evidence="2">
    <location>
        <begin position="316"/>
        <end position="340"/>
    </location>
</feature>
<keyword evidence="5" id="KW-1185">Reference proteome</keyword>
<name>A0A3S9Q0S2_9ACTO</name>
<accession>A0A3S9Q0S2</accession>
<proteinExistence type="predicted"/>
<dbReference type="KEGG" id="flh:EJ997_07760"/>
<dbReference type="PANTHER" id="PTHR35342:SF5">
    <property type="entry name" value="TRICARBOXYLIC TRANSPORT PROTEIN"/>
    <property type="match status" value="1"/>
</dbReference>
<feature type="compositionally biased region" description="Basic and acidic residues" evidence="1">
    <location>
        <begin position="514"/>
        <end position="531"/>
    </location>
</feature>
<dbReference type="AlphaFoldDB" id="A0A3S9Q0S2"/>
<evidence type="ECO:0000256" key="2">
    <source>
        <dbReference type="SAM" id="Phobius"/>
    </source>
</evidence>
<dbReference type="Pfam" id="PF01970">
    <property type="entry name" value="TctA"/>
    <property type="match status" value="1"/>
</dbReference>
<evidence type="ECO:0000313" key="4">
    <source>
        <dbReference type="EMBL" id="AZQ78202.1"/>
    </source>
</evidence>
<feature type="transmembrane region" description="Helical" evidence="2">
    <location>
        <begin position="168"/>
        <end position="187"/>
    </location>
</feature>
<feature type="transmembrane region" description="Helical" evidence="2">
    <location>
        <begin position="106"/>
        <end position="131"/>
    </location>
</feature>
<keyword evidence="2" id="KW-0472">Membrane</keyword>
<sequence length="581" mass="60620">MGESILGAFELVFSDPMNIIVVALAGAFGLVIGAIPGLTATLGAALLIPFTFFLDPVPAIGAIISMSAMAIFAGDIPGALLRMPGTPSSAAYVEDAYALTQKGKGAIALGVSLIASSIGGLVGSIILIFLAQALGRFAMNFSSFEYFWVAVLGLTAAVIISRGTQVKGALALLFGLLISTVGLDVTLGQPRFTFGVDELYRGIDFIPAMIGLFGLSEVLRNVTTPTEKIRKLPRVKTKGMVRESFREIGRNKGKVAQGSAVGASVGVLPGAGADIAAWISYAVSKSTSKKRNEYGKGSLEPIAGAASANNAALGSAFIPTLAFGIPGDTITAILIGVLVIKGVEPGPMLFTGDTSTLFSIYLVFIIANILLLPFGFLLIRGATSILRIPRPVLMAMIVAVSVVGAYAINNGYLEIIIVLVFGVLGVLFERFGIPLAPVVLGIVLGPIVESNFMSSVIKTDWDITQFFTRPISAVLIVLTLLLLLFPVISTLISKRRGSDVTEEETVSVAAANTDEDKQADAHAEQDDRTAQERASGFVNDADSGPSTNSESLENGADGVNDARSDAPGDARKDEGSEGTER</sequence>
<feature type="transmembrane region" description="Helical" evidence="2">
    <location>
        <begin position="143"/>
        <end position="161"/>
    </location>
</feature>
<feature type="transmembrane region" description="Helical" evidence="2">
    <location>
        <begin position="59"/>
        <end position="81"/>
    </location>
</feature>
<feature type="region of interest" description="Disordered" evidence="1">
    <location>
        <begin position="503"/>
        <end position="581"/>
    </location>
</feature>